<name>A0A6G8FHM9_9MICO</name>
<gene>
    <name evidence="4" type="ORF">G7067_02535</name>
</gene>
<dbReference type="InterPro" id="IPR000408">
    <property type="entry name" value="Reg_chr_condens"/>
</dbReference>
<evidence type="ECO:0000259" key="3">
    <source>
        <dbReference type="Pfam" id="PF25390"/>
    </source>
</evidence>
<evidence type="ECO:0000256" key="1">
    <source>
        <dbReference type="ARBA" id="ARBA00022737"/>
    </source>
</evidence>
<evidence type="ECO:0000313" key="4">
    <source>
        <dbReference type="EMBL" id="QIM15542.1"/>
    </source>
</evidence>
<dbReference type="Proteomes" id="UP000501387">
    <property type="component" value="Chromosome"/>
</dbReference>
<accession>A0A6G8FHM9</accession>
<evidence type="ECO:0000256" key="2">
    <source>
        <dbReference type="SAM" id="MobiDB-lite"/>
    </source>
</evidence>
<dbReference type="Pfam" id="PF25390">
    <property type="entry name" value="WD40_RLD"/>
    <property type="match status" value="1"/>
</dbReference>
<evidence type="ECO:0000313" key="5">
    <source>
        <dbReference type="Proteomes" id="UP000501387"/>
    </source>
</evidence>
<dbReference type="PANTHER" id="PTHR22872:SF10">
    <property type="entry name" value="ULTRAVIOLET-B RECEPTOR UVR8"/>
    <property type="match status" value="1"/>
</dbReference>
<protein>
    <recommendedName>
        <fullName evidence="3">RCC1-like domain-containing protein</fullName>
    </recommendedName>
</protein>
<dbReference type="InterPro" id="IPR058923">
    <property type="entry name" value="RCC1-like_dom"/>
</dbReference>
<dbReference type="PRINTS" id="PR00633">
    <property type="entry name" value="RCCNDNSATION"/>
</dbReference>
<feature type="domain" description="RCC1-like" evidence="3">
    <location>
        <begin position="69"/>
        <end position="327"/>
    </location>
</feature>
<dbReference type="Gene3D" id="2.130.10.30">
    <property type="entry name" value="Regulator of chromosome condensation 1/beta-lactamase-inhibitor protein II"/>
    <property type="match status" value="1"/>
</dbReference>
<dbReference type="EMBL" id="CP049934">
    <property type="protein sequence ID" value="QIM15542.1"/>
    <property type="molecule type" value="Genomic_DNA"/>
</dbReference>
<dbReference type="InterPro" id="IPR009091">
    <property type="entry name" value="RCC1/BLIP-II"/>
</dbReference>
<dbReference type="PROSITE" id="PS50012">
    <property type="entry name" value="RCC1_3"/>
    <property type="match status" value="5"/>
</dbReference>
<feature type="compositionally biased region" description="Polar residues" evidence="2">
    <location>
        <begin position="335"/>
        <end position="351"/>
    </location>
</feature>
<proteinExistence type="predicted"/>
<dbReference type="InterPro" id="IPR051625">
    <property type="entry name" value="Signaling_Regulatory_Domain"/>
</dbReference>
<dbReference type="RefSeq" id="WP_166321731.1">
    <property type="nucleotide sequence ID" value="NZ_CP049934.1"/>
</dbReference>
<dbReference type="AlphaFoldDB" id="A0A6G8FHM9"/>
<sequence>MFSILIAGGFVKVRSARAIVQSLSTLGIVALMTVGLVPASNAQAAATPDSGISAGGTVVTGTVSPVVHLSQPSAGSQWVVTMGDDGNVYAWGRQDNGAFNPASKQWQRPTLMTNASDKGFTRVIAGSTTAYGLSTSGEVFAWGSNSYGQIGDGTVGTSTSTVPDPVKVQLPDGVIVDVISASGQNVLVIGSDGITYAWGTNSNGQIGDGAVGGNRPLPTPVQMPTGVTFTSVVSGGTSSYGLGSDGRVYAWGLNASGQLGDGTTTNRSVPVEVKLPLDKTYVEIAASPLVGGFARADDGSVYAWGANDKGQLGIGTTSNRQATPHRFLFPRESRSLSSRTALPPASEQSPPKVTFTLGATTPGGRSVTEPQRPDSLRRRFLCLSE</sequence>
<organism evidence="4 5">
    <name type="scientific">Leucobacter insecticola</name>
    <dbReference type="NCBI Taxonomy" id="2714934"/>
    <lineage>
        <taxon>Bacteria</taxon>
        <taxon>Bacillati</taxon>
        <taxon>Actinomycetota</taxon>
        <taxon>Actinomycetes</taxon>
        <taxon>Micrococcales</taxon>
        <taxon>Microbacteriaceae</taxon>
        <taxon>Leucobacter</taxon>
    </lineage>
</organism>
<dbReference type="PANTHER" id="PTHR22872">
    <property type="entry name" value="BTK-BINDING PROTEIN-RELATED"/>
    <property type="match status" value="1"/>
</dbReference>
<reference evidence="4 5" key="1">
    <citation type="submission" date="2020-03" db="EMBL/GenBank/DDBJ databases">
        <title>Leucobacter sp. nov., isolated from beetles.</title>
        <authorList>
            <person name="Hyun D.-W."/>
            <person name="Bae J.-W."/>
        </authorList>
    </citation>
    <scope>NUCLEOTIDE SEQUENCE [LARGE SCALE GENOMIC DNA]</scope>
    <source>
        <strain evidence="4 5">HDW9B</strain>
    </source>
</reference>
<feature type="region of interest" description="Disordered" evidence="2">
    <location>
        <begin position="332"/>
        <end position="375"/>
    </location>
</feature>
<keyword evidence="1" id="KW-0677">Repeat</keyword>
<dbReference type="KEGG" id="lins:G7067_02535"/>
<dbReference type="SUPFAM" id="SSF50985">
    <property type="entry name" value="RCC1/BLIP-II"/>
    <property type="match status" value="1"/>
</dbReference>
<keyword evidence="5" id="KW-1185">Reference proteome</keyword>